<dbReference type="SUPFAM" id="SSF51569">
    <property type="entry name" value="Aldolase"/>
    <property type="match status" value="1"/>
</dbReference>
<dbReference type="Proteomes" id="UP000777784">
    <property type="component" value="Unassembled WGS sequence"/>
</dbReference>
<protein>
    <submittedName>
        <fullName evidence="4">Homoaconitate hydratase</fullName>
    </submittedName>
</protein>
<accession>A0A948RZQ0</accession>
<proteinExistence type="inferred from homology"/>
<reference evidence="4" key="1">
    <citation type="submission" date="2021-05" db="EMBL/GenBank/DDBJ databases">
        <title>Energy efficiency and biological interactions define the core microbiome of deep oligotrophic groundwater.</title>
        <authorList>
            <person name="Mehrshad M."/>
            <person name="Lopez-Fernandez M."/>
            <person name="Bell E."/>
            <person name="Bernier-Latmani R."/>
            <person name="Bertilsson S."/>
            <person name="Dopson M."/>
        </authorList>
    </citation>
    <scope>NUCLEOTIDE SEQUENCE</scope>
    <source>
        <strain evidence="4">Modern_marine.mb.64</strain>
    </source>
</reference>
<keyword evidence="1 2" id="KW-0808">Transferase</keyword>
<dbReference type="InterPro" id="IPR000891">
    <property type="entry name" value="PYR_CT"/>
</dbReference>
<dbReference type="Pfam" id="PF22617">
    <property type="entry name" value="HCS_D2"/>
    <property type="match status" value="1"/>
</dbReference>
<evidence type="ECO:0000256" key="1">
    <source>
        <dbReference type="ARBA" id="ARBA00022679"/>
    </source>
</evidence>
<sequence length="399" mass="43830">MTEKATGVILSDTTLRDGEQTYGIVFTNEQKLQIASLLNQAGVTEIEAGFPASGGYEGEYLDELVSRRRDGLLACRILGWHRPIPAEIDWSRKRGMDGCCASIPSSEFMIANVLRKDRSFVLKAMTDAMRHGKSLDLYMVADFQDAFSADPVFRMELIAAVREAGADRIRLCDTVGRTDPISVQRILQEVWEQEDIDIEVHAHNDLGMAAANAVVGARTYLDLKESGKISGARKYFVSTAVNGIGERAGNAALEVVTAAMELTLNVDTGIDMTRFHELCHYVQVAADRPLPVNHPVVGDNNWRHSSGIHVDGVLKALNTYELISPELVGRDASARTIGVSKHSGRVALKTNANRLGFEMTEKQLEELLPMIAARTVEAGRYLTDEELSIIIRAKLGKGF</sequence>
<evidence type="ECO:0000313" key="4">
    <source>
        <dbReference type="EMBL" id="MBU2692623.1"/>
    </source>
</evidence>
<dbReference type="AlphaFoldDB" id="A0A948RZQ0"/>
<dbReference type="Gene3D" id="1.10.238.260">
    <property type="match status" value="1"/>
</dbReference>
<evidence type="ECO:0000256" key="2">
    <source>
        <dbReference type="RuleBase" id="RU003523"/>
    </source>
</evidence>
<dbReference type="InterPro" id="IPR013785">
    <property type="entry name" value="Aldolase_TIM"/>
</dbReference>
<dbReference type="EMBL" id="JAHJDP010000097">
    <property type="protein sequence ID" value="MBU2692623.1"/>
    <property type="molecule type" value="Genomic_DNA"/>
</dbReference>
<name>A0A948RZQ0_UNCEI</name>
<dbReference type="GO" id="GO:0046912">
    <property type="term" value="F:acyltransferase activity, acyl groups converted into alkyl on transfer"/>
    <property type="evidence" value="ECO:0007669"/>
    <property type="project" value="InterPro"/>
</dbReference>
<gene>
    <name evidence="4" type="primary">aksA</name>
    <name evidence="4" type="ORF">KJ970_17040</name>
</gene>
<feature type="domain" description="Pyruvate carboxyltransferase" evidence="3">
    <location>
        <begin position="8"/>
        <end position="276"/>
    </location>
</feature>
<dbReference type="InterPro" id="IPR002034">
    <property type="entry name" value="AIPM/Hcit_synth_CS"/>
</dbReference>
<dbReference type="PROSITE" id="PS00815">
    <property type="entry name" value="AIPM_HOMOCIT_SYNTH_1"/>
    <property type="match status" value="1"/>
</dbReference>
<dbReference type="InterPro" id="IPR054691">
    <property type="entry name" value="LeuA/HCS_post-cat"/>
</dbReference>
<dbReference type="PANTHER" id="PTHR42880:SF1">
    <property type="entry name" value="ISOPROPYLMALATE_HOMOCITRATE_CITRAMALATE SYNTHASE FAMILY PROTEIN"/>
    <property type="match status" value="1"/>
</dbReference>
<dbReference type="Pfam" id="PF00682">
    <property type="entry name" value="HMGL-like"/>
    <property type="match status" value="1"/>
</dbReference>
<organism evidence="4 5">
    <name type="scientific">Eiseniibacteriota bacterium</name>
    <dbReference type="NCBI Taxonomy" id="2212470"/>
    <lineage>
        <taxon>Bacteria</taxon>
        <taxon>Candidatus Eiseniibacteriota</taxon>
    </lineage>
</organism>
<dbReference type="GO" id="GO:0019752">
    <property type="term" value="P:carboxylic acid metabolic process"/>
    <property type="evidence" value="ECO:0007669"/>
    <property type="project" value="InterPro"/>
</dbReference>
<evidence type="ECO:0000259" key="3">
    <source>
        <dbReference type="PROSITE" id="PS50991"/>
    </source>
</evidence>
<comment type="caution">
    <text evidence="4">The sequence shown here is derived from an EMBL/GenBank/DDBJ whole genome shotgun (WGS) entry which is preliminary data.</text>
</comment>
<dbReference type="PROSITE" id="PS00816">
    <property type="entry name" value="AIPM_HOMOCIT_SYNTH_2"/>
    <property type="match status" value="1"/>
</dbReference>
<dbReference type="Gene3D" id="3.20.20.70">
    <property type="entry name" value="Aldolase class I"/>
    <property type="match status" value="1"/>
</dbReference>
<dbReference type="PANTHER" id="PTHR42880">
    <property type="entry name" value="HOMOCITRATE SYNTHASE"/>
    <property type="match status" value="1"/>
</dbReference>
<evidence type="ECO:0000313" key="5">
    <source>
        <dbReference type="Proteomes" id="UP000777784"/>
    </source>
</evidence>
<dbReference type="PROSITE" id="PS50991">
    <property type="entry name" value="PYR_CT"/>
    <property type="match status" value="1"/>
</dbReference>
<comment type="similarity">
    <text evidence="2">Belongs to the alpha-IPM synthase/homocitrate synthase family.</text>
</comment>